<sequence length="185" mass="21104">MKRVLICLLFLAAGFAVQAQESEKIHEVGLYFQNVDQFGLRYKVGHDDIRYRFTTTALSFNKSDYPDSQEQNSNSHWGVQLGAGLEKHKPLADNFGFYYGPEINLLYTRDKNKTEVPANETIQNQHGIGLGAIIGFRYQLAETLSLSAEFVPNIYYQKTTGSSESDYWNFYLNTNQVGLTLAYQF</sequence>
<dbReference type="SUPFAM" id="SSF56925">
    <property type="entry name" value="OMPA-like"/>
    <property type="match status" value="1"/>
</dbReference>
<gene>
    <name evidence="2" type="ORF">BC643_4171</name>
</gene>
<dbReference type="Proteomes" id="UP000283387">
    <property type="component" value="Unassembled WGS sequence"/>
</dbReference>
<evidence type="ECO:0000256" key="1">
    <source>
        <dbReference type="SAM" id="SignalP"/>
    </source>
</evidence>
<evidence type="ECO:0000313" key="3">
    <source>
        <dbReference type="Proteomes" id="UP000283387"/>
    </source>
</evidence>
<dbReference type="EMBL" id="RAPN01000004">
    <property type="protein sequence ID" value="RKD86478.1"/>
    <property type="molecule type" value="Genomic_DNA"/>
</dbReference>
<organism evidence="2 3">
    <name type="scientific">Mangrovibacterium diazotrophicum</name>
    <dbReference type="NCBI Taxonomy" id="1261403"/>
    <lineage>
        <taxon>Bacteria</taxon>
        <taxon>Pseudomonadati</taxon>
        <taxon>Bacteroidota</taxon>
        <taxon>Bacteroidia</taxon>
        <taxon>Marinilabiliales</taxon>
        <taxon>Prolixibacteraceae</taxon>
        <taxon>Mangrovibacterium</taxon>
    </lineage>
</organism>
<feature type="signal peptide" evidence="1">
    <location>
        <begin position="1"/>
        <end position="19"/>
    </location>
</feature>
<dbReference type="OrthoDB" id="1122795at2"/>
<name>A0A419VWJ0_9BACT</name>
<dbReference type="InterPro" id="IPR011250">
    <property type="entry name" value="OMP/PagP_B-barrel"/>
</dbReference>
<reference evidence="2 3" key="1">
    <citation type="submission" date="2018-09" db="EMBL/GenBank/DDBJ databases">
        <title>Genomic Encyclopedia of Archaeal and Bacterial Type Strains, Phase II (KMG-II): from individual species to whole genera.</title>
        <authorList>
            <person name="Goeker M."/>
        </authorList>
    </citation>
    <scope>NUCLEOTIDE SEQUENCE [LARGE SCALE GENOMIC DNA]</scope>
    <source>
        <strain evidence="2 3">DSM 27148</strain>
    </source>
</reference>
<feature type="chain" id="PRO_5019176464" description="Outer membrane protein with beta-barrel domain" evidence="1">
    <location>
        <begin position="20"/>
        <end position="185"/>
    </location>
</feature>
<accession>A0A419VWJ0</accession>
<dbReference type="RefSeq" id="WP_120275170.1">
    <property type="nucleotide sequence ID" value="NZ_RAPN01000004.1"/>
</dbReference>
<dbReference type="AlphaFoldDB" id="A0A419VWJ0"/>
<evidence type="ECO:0008006" key="4">
    <source>
        <dbReference type="Google" id="ProtNLM"/>
    </source>
</evidence>
<protein>
    <recommendedName>
        <fullName evidence="4">Outer membrane protein with beta-barrel domain</fullName>
    </recommendedName>
</protein>
<comment type="caution">
    <text evidence="2">The sequence shown here is derived from an EMBL/GenBank/DDBJ whole genome shotgun (WGS) entry which is preliminary data.</text>
</comment>
<keyword evidence="1" id="KW-0732">Signal</keyword>
<proteinExistence type="predicted"/>
<evidence type="ECO:0000313" key="2">
    <source>
        <dbReference type="EMBL" id="RKD86478.1"/>
    </source>
</evidence>
<keyword evidence="3" id="KW-1185">Reference proteome</keyword>